<organism evidence="1 2">
    <name type="scientific">Pedobacter rhodius</name>
    <dbReference type="NCBI Taxonomy" id="3004098"/>
    <lineage>
        <taxon>Bacteria</taxon>
        <taxon>Pseudomonadati</taxon>
        <taxon>Bacteroidota</taxon>
        <taxon>Sphingobacteriia</taxon>
        <taxon>Sphingobacteriales</taxon>
        <taxon>Sphingobacteriaceae</taxon>
        <taxon>Pedobacter</taxon>
    </lineage>
</organism>
<comment type="caution">
    <text evidence="1">The sequence shown here is derived from an EMBL/GenBank/DDBJ whole genome shotgun (WGS) entry which is preliminary data.</text>
</comment>
<reference evidence="1" key="1">
    <citation type="submission" date="2022-12" db="EMBL/GenBank/DDBJ databases">
        <title>Genome sequence of SJ11.</title>
        <authorList>
            <person name="Woo H."/>
        </authorList>
    </citation>
    <scope>NUCLEOTIDE SEQUENCE</scope>
    <source>
        <strain evidence="1">SJ11</strain>
    </source>
</reference>
<evidence type="ECO:0000313" key="1">
    <source>
        <dbReference type="EMBL" id="MCZ4224338.1"/>
    </source>
</evidence>
<dbReference type="Proteomes" id="UP001144341">
    <property type="component" value="Unassembled WGS sequence"/>
</dbReference>
<keyword evidence="2" id="KW-1185">Reference proteome</keyword>
<proteinExistence type="predicted"/>
<dbReference type="EMBL" id="JAPWGL010000003">
    <property type="protein sequence ID" value="MCZ4224338.1"/>
    <property type="molecule type" value="Genomic_DNA"/>
</dbReference>
<sequence length="386" mass="45448">MNKDNTNNLQAHSYLNFCKTFFELRTVENHLLLLEELMDLITNEHACSKKMIHADAYIIYQFYTELFELAFQFKQHLDKEHAHISICVNTSYLEYEKQRFTYTFQYLNQQELINPLLALSFLKEEIVTAYKSTLYEWMGQLLNHNTENCNGKIYFPLYHNTRKLIELSWLIYNRVLEHQAIDKPMAVRRFEDTCPLLLVRANQLDPYLEVESFFNGASLGYYKFELRCWFKTALTENMGVEKHGNLIYFHNQLIQLLHAGYLIVTNNIKYISTTHYSSTGETFKDWINDIKGQKIEEGNGIPGSYEVNVLSEAEIGNPLFYLKQILTLKRIEEIRYGLQEWIYCAFNGNSSIATMDAKYVFNLYEELEKILEMLFLLIAGEEAGKN</sequence>
<dbReference type="RefSeq" id="WP_269416110.1">
    <property type="nucleotide sequence ID" value="NZ_JAPWGL010000003.1"/>
</dbReference>
<evidence type="ECO:0000313" key="2">
    <source>
        <dbReference type="Proteomes" id="UP001144341"/>
    </source>
</evidence>
<gene>
    <name evidence="1" type="ORF">O0931_13565</name>
</gene>
<accession>A0ABT4L2P5</accession>
<name>A0ABT4L2P5_9SPHI</name>
<protein>
    <submittedName>
        <fullName evidence="1">Uncharacterized protein</fullName>
    </submittedName>
</protein>